<evidence type="ECO:0000313" key="11">
    <source>
        <dbReference type="Proteomes" id="UP000235371"/>
    </source>
</evidence>
<dbReference type="STRING" id="1095630.A0A2J6SG57"/>
<name>A0A2J6SG57_9HELO</name>
<dbReference type="SUPFAM" id="SSF56300">
    <property type="entry name" value="Metallo-dependent phosphatases"/>
    <property type="match status" value="1"/>
</dbReference>
<evidence type="ECO:0000256" key="7">
    <source>
        <dbReference type="RuleBase" id="RU004273"/>
    </source>
</evidence>
<dbReference type="AlphaFoldDB" id="A0A2J6SG57"/>
<feature type="region of interest" description="Disordered" evidence="8">
    <location>
        <begin position="80"/>
        <end position="100"/>
    </location>
</feature>
<dbReference type="CDD" id="cd06257">
    <property type="entry name" value="DnaJ"/>
    <property type="match status" value="1"/>
</dbReference>
<dbReference type="FunFam" id="3.60.21.10:FF:000026">
    <property type="entry name" value="Serine/threonine-protein phosphatase"/>
    <property type="match status" value="1"/>
</dbReference>
<dbReference type="Pfam" id="PF16891">
    <property type="entry name" value="STPPase_N"/>
    <property type="match status" value="1"/>
</dbReference>
<dbReference type="PANTHER" id="PTHR11668">
    <property type="entry name" value="SERINE/THREONINE PROTEIN PHOSPHATASE"/>
    <property type="match status" value="1"/>
</dbReference>
<dbReference type="OrthoDB" id="1930084at2759"/>
<feature type="domain" description="J" evidence="9">
    <location>
        <begin position="1"/>
        <end position="70"/>
    </location>
</feature>
<evidence type="ECO:0000256" key="1">
    <source>
        <dbReference type="ARBA" id="ARBA00022723"/>
    </source>
</evidence>
<dbReference type="InterPro" id="IPR050341">
    <property type="entry name" value="PP1_catalytic_subunit"/>
</dbReference>
<dbReference type="Gene3D" id="1.10.287.110">
    <property type="entry name" value="DnaJ domain"/>
    <property type="match status" value="1"/>
</dbReference>
<protein>
    <recommendedName>
        <fullName evidence="7">Serine/threonine-protein phosphatase</fullName>
        <ecNumber evidence="7">3.1.3.16</ecNumber>
    </recommendedName>
</protein>
<dbReference type="Pfam" id="PF00226">
    <property type="entry name" value="DnaJ"/>
    <property type="match status" value="1"/>
</dbReference>
<dbReference type="GO" id="GO:0005737">
    <property type="term" value="C:cytoplasm"/>
    <property type="evidence" value="ECO:0007669"/>
    <property type="project" value="TreeGrafter"/>
</dbReference>
<comment type="similarity">
    <text evidence="7">Belongs to the PPP phosphatase family.</text>
</comment>
<evidence type="ECO:0000256" key="2">
    <source>
        <dbReference type="ARBA" id="ARBA00022801"/>
    </source>
</evidence>
<evidence type="ECO:0000256" key="3">
    <source>
        <dbReference type="ARBA" id="ARBA00022912"/>
    </source>
</evidence>
<comment type="catalytic activity">
    <reaction evidence="6 7">
        <text>O-phospho-L-threonyl-[protein] + H2O = L-threonyl-[protein] + phosphate</text>
        <dbReference type="Rhea" id="RHEA:47004"/>
        <dbReference type="Rhea" id="RHEA-COMP:11060"/>
        <dbReference type="Rhea" id="RHEA-COMP:11605"/>
        <dbReference type="ChEBI" id="CHEBI:15377"/>
        <dbReference type="ChEBI" id="CHEBI:30013"/>
        <dbReference type="ChEBI" id="CHEBI:43474"/>
        <dbReference type="ChEBI" id="CHEBI:61977"/>
        <dbReference type="EC" id="3.1.3.16"/>
    </reaction>
</comment>
<evidence type="ECO:0000256" key="4">
    <source>
        <dbReference type="ARBA" id="ARBA00023211"/>
    </source>
</evidence>
<dbReference type="SMART" id="SM00156">
    <property type="entry name" value="PP2Ac"/>
    <property type="match status" value="1"/>
</dbReference>
<keyword evidence="1" id="KW-0479">Metal-binding</keyword>
<keyword evidence="11" id="KW-1185">Reference proteome</keyword>
<dbReference type="Gene3D" id="3.60.21.10">
    <property type="match status" value="1"/>
</dbReference>
<dbReference type="InterPro" id="IPR001623">
    <property type="entry name" value="DnaJ_domain"/>
</dbReference>
<evidence type="ECO:0000313" key="10">
    <source>
        <dbReference type="EMBL" id="PMD49730.1"/>
    </source>
</evidence>
<dbReference type="InParanoid" id="A0A2J6SG57"/>
<keyword evidence="4" id="KW-0464">Manganese</keyword>
<dbReference type="EC" id="3.1.3.16" evidence="7"/>
<dbReference type="InterPro" id="IPR029052">
    <property type="entry name" value="Metallo-depent_PP-like"/>
</dbReference>
<dbReference type="Proteomes" id="UP000235371">
    <property type="component" value="Unassembled WGS sequence"/>
</dbReference>
<gene>
    <name evidence="10" type="ORF">K444DRAFT_648692</name>
</gene>
<dbReference type="RefSeq" id="XP_024726634.1">
    <property type="nucleotide sequence ID" value="XM_024885492.1"/>
</dbReference>
<evidence type="ECO:0000256" key="8">
    <source>
        <dbReference type="SAM" id="MobiDB-lite"/>
    </source>
</evidence>
<dbReference type="InterPro" id="IPR006186">
    <property type="entry name" value="Ser/Thr-sp_prot-phosphatase"/>
</dbReference>
<dbReference type="EMBL" id="KZ613919">
    <property type="protein sequence ID" value="PMD49730.1"/>
    <property type="molecule type" value="Genomic_DNA"/>
</dbReference>
<dbReference type="InterPro" id="IPR031675">
    <property type="entry name" value="STPPase_N"/>
</dbReference>
<dbReference type="InterPro" id="IPR004843">
    <property type="entry name" value="Calcineurin-like_PHP"/>
</dbReference>
<organism evidence="10 11">
    <name type="scientific">Hyaloscypha bicolor E</name>
    <dbReference type="NCBI Taxonomy" id="1095630"/>
    <lineage>
        <taxon>Eukaryota</taxon>
        <taxon>Fungi</taxon>
        <taxon>Dikarya</taxon>
        <taxon>Ascomycota</taxon>
        <taxon>Pezizomycotina</taxon>
        <taxon>Leotiomycetes</taxon>
        <taxon>Helotiales</taxon>
        <taxon>Hyaloscyphaceae</taxon>
        <taxon>Hyaloscypha</taxon>
        <taxon>Hyaloscypha bicolor</taxon>
    </lineage>
</organism>
<dbReference type="InterPro" id="IPR036869">
    <property type="entry name" value="J_dom_sf"/>
</dbReference>
<dbReference type="Pfam" id="PF00149">
    <property type="entry name" value="Metallophos"/>
    <property type="match status" value="1"/>
</dbReference>
<proteinExistence type="inferred from homology"/>
<evidence type="ECO:0000256" key="6">
    <source>
        <dbReference type="ARBA" id="ARBA00048336"/>
    </source>
</evidence>
<accession>A0A2J6SG57</accession>
<dbReference type="GO" id="GO:0046872">
    <property type="term" value="F:metal ion binding"/>
    <property type="evidence" value="ECO:0007669"/>
    <property type="project" value="UniProtKB-KW"/>
</dbReference>
<dbReference type="GO" id="GO:0005634">
    <property type="term" value="C:nucleus"/>
    <property type="evidence" value="ECO:0007669"/>
    <property type="project" value="TreeGrafter"/>
</dbReference>
<keyword evidence="2 7" id="KW-0378">Hydrolase</keyword>
<reference evidence="10 11" key="1">
    <citation type="submission" date="2016-04" db="EMBL/GenBank/DDBJ databases">
        <title>A degradative enzymes factory behind the ericoid mycorrhizal symbiosis.</title>
        <authorList>
            <consortium name="DOE Joint Genome Institute"/>
            <person name="Martino E."/>
            <person name="Morin E."/>
            <person name="Grelet G."/>
            <person name="Kuo A."/>
            <person name="Kohler A."/>
            <person name="Daghino S."/>
            <person name="Barry K."/>
            <person name="Choi C."/>
            <person name="Cichocki N."/>
            <person name="Clum A."/>
            <person name="Copeland A."/>
            <person name="Hainaut M."/>
            <person name="Haridas S."/>
            <person name="Labutti K."/>
            <person name="Lindquist E."/>
            <person name="Lipzen A."/>
            <person name="Khouja H.-R."/>
            <person name="Murat C."/>
            <person name="Ohm R."/>
            <person name="Olson A."/>
            <person name="Spatafora J."/>
            <person name="Veneault-Fourrey C."/>
            <person name="Henrissat B."/>
            <person name="Grigoriev I."/>
            <person name="Martin F."/>
            <person name="Perotto S."/>
        </authorList>
    </citation>
    <scope>NUCLEOTIDE SEQUENCE [LARGE SCALE GENOMIC DNA]</scope>
    <source>
        <strain evidence="10 11">E</strain>
    </source>
</reference>
<sequence>MSIETKDYYTILGADENTLRVRSRWRMIRHRPSTNSNPVDENLKEKLKVIEEAYTTLSDPEERSKYDYAHENVKTALPPLDSTSIQQKHHDTGLERSESNVHHHYSVSAKGIAQLDEPKAAFVNSFLGGAPSSSKDTNEFIGPEIDDFIERLLRASSDRGDGNFCLNSHEIQSVCSRARAIFLEQPSLLELDAPIKIIGDVHGQYPDLLRIFEAGGFPPTCNYLFLGDYVDRGKKSLETILLLMCYKIQYPENIFLLRGNHETSSVSRIYGFYDECKRKCSVKIWKTFMDVFDCLPFTAIVAERIFCVHGGLSPDLFHMNDIRRIARPTDIPDSGLLCDLLWADPESGQNSWGTNDRGASYTFGEKIIKKFLEKHNFDLICRGHQVVEDGYELFKDRMLVTLFSAPSYCGEFDNWGAFMSVAKDLTCSFGLLKPGNAKVVMSAPTLAL</sequence>
<keyword evidence="3" id="KW-0904">Protein phosphatase</keyword>
<evidence type="ECO:0000256" key="5">
    <source>
        <dbReference type="ARBA" id="ARBA00047761"/>
    </source>
</evidence>
<evidence type="ECO:0000259" key="9">
    <source>
        <dbReference type="PROSITE" id="PS50076"/>
    </source>
</evidence>
<dbReference type="PROSITE" id="PS50076">
    <property type="entry name" value="DNAJ_2"/>
    <property type="match status" value="1"/>
</dbReference>
<dbReference type="SUPFAM" id="SSF46565">
    <property type="entry name" value="Chaperone J-domain"/>
    <property type="match status" value="1"/>
</dbReference>
<dbReference type="PANTHER" id="PTHR11668:SF484">
    <property type="entry name" value="SERINE_THREONINE-PROTEIN PHOSPHATASE PP-Z1-RELATED"/>
    <property type="match status" value="1"/>
</dbReference>
<dbReference type="GeneID" id="36593569"/>
<comment type="catalytic activity">
    <reaction evidence="5">
        <text>O-phospho-L-seryl-[protein] + H2O = L-seryl-[protein] + phosphate</text>
        <dbReference type="Rhea" id="RHEA:20629"/>
        <dbReference type="Rhea" id="RHEA-COMP:9863"/>
        <dbReference type="Rhea" id="RHEA-COMP:11604"/>
        <dbReference type="ChEBI" id="CHEBI:15377"/>
        <dbReference type="ChEBI" id="CHEBI:29999"/>
        <dbReference type="ChEBI" id="CHEBI:43474"/>
        <dbReference type="ChEBI" id="CHEBI:83421"/>
        <dbReference type="EC" id="3.1.3.16"/>
    </reaction>
</comment>
<dbReference type="GO" id="GO:0004722">
    <property type="term" value="F:protein serine/threonine phosphatase activity"/>
    <property type="evidence" value="ECO:0007669"/>
    <property type="project" value="UniProtKB-EC"/>
</dbReference>
<dbReference type="PROSITE" id="PS00125">
    <property type="entry name" value="SER_THR_PHOSPHATASE"/>
    <property type="match status" value="1"/>
</dbReference>
<dbReference type="PRINTS" id="PR00114">
    <property type="entry name" value="STPHPHTASE"/>
</dbReference>
<feature type="compositionally biased region" description="Basic and acidic residues" evidence="8">
    <location>
        <begin position="88"/>
        <end position="100"/>
    </location>
</feature>